<comment type="caution">
    <text evidence="2">The sequence shown here is derived from an EMBL/GenBank/DDBJ whole genome shotgun (WGS) entry which is preliminary data.</text>
</comment>
<keyword evidence="3" id="KW-1185">Reference proteome</keyword>
<name>A0A3N9ULG3_9BACI</name>
<dbReference type="Proteomes" id="UP000274033">
    <property type="component" value="Unassembled WGS sequence"/>
</dbReference>
<sequence>MAVINTQQLLNTISILSDQQSDRKVEDIQRDIICTPLKAFFPNVSQEQIYYELLGNGLFGATEIIDVKQLVKELEEKKIWEIVEVEYERLRLLWNGPEVPIYIYPLTKYRPILEGIEVNKNGVTYNGVLFLFVTPELVETELKALLAHEYHHICRLAFLNKSPKEMLLLDSLIIEGMAESAVEELYGEQWLSPWTKRYPFEESMTIWRKHFVPVLNQKGVKNHRSFLFGEGTKELPDWIGYCIGYKIVQSFLKKRGPIEQHILYKTLAHKIVEKSDFKI</sequence>
<dbReference type="RefSeq" id="WP_124766556.1">
    <property type="nucleotide sequence ID" value="NZ_JAFBDY010000001.1"/>
</dbReference>
<proteinExistence type="predicted"/>
<dbReference type="OrthoDB" id="2449457at2"/>
<evidence type="ECO:0000313" key="2">
    <source>
        <dbReference type="EMBL" id="RQW73362.1"/>
    </source>
</evidence>
<protein>
    <recommendedName>
        <fullName evidence="1">DUF2268 domain-containing protein</fullName>
    </recommendedName>
</protein>
<reference evidence="2 3" key="1">
    <citation type="journal article" date="2013" name="J. Microbiol.">
        <title>Lysinibacillus chungkukjangi sp. nov., isolated from Chungkukjang, Korean fermented soybean food.</title>
        <authorList>
            <person name="Kim S.J."/>
            <person name="Jang Y.H."/>
            <person name="Hamada M."/>
            <person name="Ahn J.H."/>
            <person name="Weon H.Y."/>
            <person name="Suzuki K."/>
            <person name="Whang K.S."/>
            <person name="Kwon S.W."/>
        </authorList>
    </citation>
    <scope>NUCLEOTIDE SEQUENCE [LARGE SCALE GENOMIC DNA]</scope>
    <source>
        <strain evidence="2 3">MCCC 1A12701</strain>
    </source>
</reference>
<dbReference type="InterPro" id="IPR018728">
    <property type="entry name" value="DUF2268"/>
</dbReference>
<dbReference type="EMBL" id="RRCT01000022">
    <property type="protein sequence ID" value="RQW73362.1"/>
    <property type="molecule type" value="Genomic_DNA"/>
</dbReference>
<accession>A0A3N9ULG3</accession>
<evidence type="ECO:0000259" key="1">
    <source>
        <dbReference type="Pfam" id="PF10026"/>
    </source>
</evidence>
<evidence type="ECO:0000313" key="3">
    <source>
        <dbReference type="Proteomes" id="UP000274033"/>
    </source>
</evidence>
<dbReference type="AlphaFoldDB" id="A0A3N9ULG3"/>
<gene>
    <name evidence="2" type="ORF">EBB45_17065</name>
</gene>
<dbReference type="Pfam" id="PF10026">
    <property type="entry name" value="DUF2268"/>
    <property type="match status" value="1"/>
</dbReference>
<organism evidence="2 3">
    <name type="scientific">Lysinibacillus composti</name>
    <dbReference type="NCBI Taxonomy" id="720633"/>
    <lineage>
        <taxon>Bacteria</taxon>
        <taxon>Bacillati</taxon>
        <taxon>Bacillota</taxon>
        <taxon>Bacilli</taxon>
        <taxon>Bacillales</taxon>
        <taxon>Bacillaceae</taxon>
        <taxon>Lysinibacillus</taxon>
    </lineage>
</organism>
<feature type="domain" description="DUF2268" evidence="1">
    <location>
        <begin position="79"/>
        <end position="256"/>
    </location>
</feature>